<keyword evidence="2" id="KW-0479">Metal-binding</keyword>
<dbReference type="GO" id="GO:0016491">
    <property type="term" value="F:oxidoreductase activity"/>
    <property type="evidence" value="ECO:0007669"/>
    <property type="project" value="UniProtKB-KW"/>
</dbReference>
<evidence type="ECO:0000256" key="4">
    <source>
        <dbReference type="ARBA" id="ARBA00023004"/>
    </source>
</evidence>
<dbReference type="InterPro" id="IPR036188">
    <property type="entry name" value="FAD/NAD-bd_sf"/>
</dbReference>
<evidence type="ECO:0000313" key="8">
    <source>
        <dbReference type="Proteomes" id="UP000269097"/>
    </source>
</evidence>
<keyword evidence="3" id="KW-0560">Oxidoreductase</keyword>
<name>A0A3G3K2N2_9BACL</name>
<keyword evidence="6" id="KW-0472">Membrane</keyword>
<keyword evidence="6" id="KW-1133">Transmembrane helix</keyword>
<keyword evidence="5" id="KW-0411">Iron-sulfur</keyword>
<dbReference type="Gene3D" id="3.50.50.60">
    <property type="entry name" value="FAD/NAD(P)-binding domain"/>
    <property type="match status" value="1"/>
</dbReference>
<dbReference type="GO" id="GO:0046872">
    <property type="term" value="F:metal ion binding"/>
    <property type="evidence" value="ECO:0007669"/>
    <property type="project" value="UniProtKB-KW"/>
</dbReference>
<dbReference type="PANTHER" id="PTHR43498:SF1">
    <property type="entry name" value="COB--COM HETERODISULFIDE REDUCTASE IRON-SULFUR SUBUNIT A"/>
    <property type="match status" value="1"/>
</dbReference>
<dbReference type="RefSeq" id="WP_123042803.1">
    <property type="nucleotide sequence ID" value="NZ_CP033433.1"/>
</dbReference>
<evidence type="ECO:0000256" key="6">
    <source>
        <dbReference type="SAM" id="Phobius"/>
    </source>
</evidence>
<dbReference type="EMBL" id="CP033433">
    <property type="protein sequence ID" value="AYQ74723.1"/>
    <property type="molecule type" value="Genomic_DNA"/>
</dbReference>
<dbReference type="KEGG" id="coh:EAV92_20515"/>
<keyword evidence="1" id="KW-0004">4Fe-4S</keyword>
<accession>A0A3G3K2N2</accession>
<keyword evidence="6" id="KW-0812">Transmembrane</keyword>
<proteinExistence type="predicted"/>
<dbReference type="Proteomes" id="UP000269097">
    <property type="component" value="Chromosome"/>
</dbReference>
<dbReference type="AlphaFoldDB" id="A0A3G3K2N2"/>
<dbReference type="InterPro" id="IPR039650">
    <property type="entry name" value="HdrA-like"/>
</dbReference>
<dbReference type="GO" id="GO:0051539">
    <property type="term" value="F:4 iron, 4 sulfur cluster binding"/>
    <property type="evidence" value="ECO:0007669"/>
    <property type="project" value="UniProtKB-KW"/>
</dbReference>
<feature type="transmembrane region" description="Helical" evidence="6">
    <location>
        <begin position="12"/>
        <end position="30"/>
    </location>
</feature>
<dbReference type="SUPFAM" id="SSF51905">
    <property type="entry name" value="FAD/NAD(P)-binding domain"/>
    <property type="match status" value="1"/>
</dbReference>
<gene>
    <name evidence="7" type="ORF">EAV92_20515</name>
</gene>
<dbReference type="PANTHER" id="PTHR43498">
    <property type="entry name" value="FERREDOXIN:COB-COM HETERODISULFIDE REDUCTASE SUBUNIT A"/>
    <property type="match status" value="1"/>
</dbReference>
<evidence type="ECO:0000256" key="2">
    <source>
        <dbReference type="ARBA" id="ARBA00022723"/>
    </source>
</evidence>
<evidence type="ECO:0000256" key="1">
    <source>
        <dbReference type="ARBA" id="ARBA00022485"/>
    </source>
</evidence>
<sequence length="635" mass="69286">MPALSTRKKQVLLLVLVLIGMITAFFIWKFRGEVVNEAKRQELQPVKVSSKLSGSYDVIVAGTDPEGVTAAVSAARNGLKVLLVDGRDRNILGGLMTLGWLNSLDNNYSPKQQPLTGKHNFLNKGIFQEWYDQIEGTSFDVNTAANAFNKMVAAESNIDVLLKVRKMEPMLTGHQVTGLRIVKEDGSTAEIGTKALIDATQDADIAAAAGVPYTFGREDIGEPSARMAVTLVFKMSGVTQEVWESFGKHKDSGIDKMSAWGFPTAKDYVSSNPKRVKLRGLNIGRQNDNTILINAMHIYDVDPLNPASVREGLEIGRKEAPLIAAYLKKTFKEFRNLEYAGTAPELYVRESRHIEGEYRLKMTDLMQNRDAWDAVAYGSYQVDIQSRNANDPGAVALKPQAYGVPFRTLVPLEVDGLLVVGRSASFDSLPHGSARVIPLGMATGQAAGAAAKLAIEKGVSFRELSRSKTDIAELRKRLTAQGMDLTMPEIKTPDYAKNPAYPGLLAAVSMNLAFGDYDNKHFDLDGASNPQRFVNAMLGVKKVHPSFFQGEPSKAITTIADPAKHALSLKQAAYTIGLAGGLELTPDSAEAALLSKGWLAQQTIDGIKDPEKLTNGDTFMLIRDLMEKYVGVKYE</sequence>
<reference evidence="7 8" key="1">
    <citation type="submission" date="2018-10" db="EMBL/GenBank/DDBJ databases">
        <title>Genome Sequence of Cohnella sp.</title>
        <authorList>
            <person name="Srinivasan S."/>
            <person name="Kim M.K."/>
        </authorList>
    </citation>
    <scope>NUCLEOTIDE SEQUENCE [LARGE SCALE GENOMIC DNA]</scope>
    <source>
        <strain evidence="7 8">18JY8-7</strain>
    </source>
</reference>
<evidence type="ECO:0000256" key="3">
    <source>
        <dbReference type="ARBA" id="ARBA00023002"/>
    </source>
</evidence>
<keyword evidence="8" id="KW-1185">Reference proteome</keyword>
<keyword evidence="4" id="KW-0408">Iron</keyword>
<protein>
    <submittedName>
        <fullName evidence="7">FAD-dependent oxidoreductase</fullName>
    </submittedName>
</protein>
<dbReference type="Pfam" id="PF12831">
    <property type="entry name" value="FAD_oxidored"/>
    <property type="match status" value="1"/>
</dbReference>
<organism evidence="7 8">
    <name type="scientific">Cohnella candidum</name>
    <dbReference type="NCBI Taxonomy" id="2674991"/>
    <lineage>
        <taxon>Bacteria</taxon>
        <taxon>Bacillati</taxon>
        <taxon>Bacillota</taxon>
        <taxon>Bacilli</taxon>
        <taxon>Bacillales</taxon>
        <taxon>Paenibacillaceae</taxon>
        <taxon>Cohnella</taxon>
    </lineage>
</organism>
<evidence type="ECO:0000313" key="7">
    <source>
        <dbReference type="EMBL" id="AYQ74723.1"/>
    </source>
</evidence>
<evidence type="ECO:0000256" key="5">
    <source>
        <dbReference type="ARBA" id="ARBA00023014"/>
    </source>
</evidence>